<evidence type="ECO:0000259" key="1">
    <source>
        <dbReference type="Pfam" id="PF07762"/>
    </source>
</evidence>
<organism evidence="2 3">
    <name type="scientific">Aegilops tauschii subsp. strangulata</name>
    <name type="common">Goatgrass</name>
    <dbReference type="NCBI Taxonomy" id="200361"/>
    <lineage>
        <taxon>Eukaryota</taxon>
        <taxon>Viridiplantae</taxon>
        <taxon>Streptophyta</taxon>
        <taxon>Embryophyta</taxon>
        <taxon>Tracheophyta</taxon>
        <taxon>Spermatophyta</taxon>
        <taxon>Magnoliopsida</taxon>
        <taxon>Liliopsida</taxon>
        <taxon>Poales</taxon>
        <taxon>Poaceae</taxon>
        <taxon>BOP clade</taxon>
        <taxon>Pooideae</taxon>
        <taxon>Triticodae</taxon>
        <taxon>Triticeae</taxon>
        <taxon>Triticinae</taxon>
        <taxon>Aegilops</taxon>
    </lineage>
</organism>
<dbReference type="Gramene" id="AET5Gv21036200.5">
    <property type="protein sequence ID" value="AET5Gv21036200.5"/>
    <property type="gene ID" value="AET5Gv21036200"/>
</dbReference>
<dbReference type="PANTHER" id="PTHR33074:SF142">
    <property type="entry name" value="DUF1618 DOMAIN-CONTAINING PROTEIN"/>
    <property type="match status" value="1"/>
</dbReference>
<reference evidence="3" key="2">
    <citation type="journal article" date="2017" name="Nat. Plants">
        <title>The Aegilops tauschii genome reveals multiple impacts of transposons.</title>
        <authorList>
            <person name="Zhao G."/>
            <person name="Zou C."/>
            <person name="Li K."/>
            <person name="Wang K."/>
            <person name="Li T."/>
            <person name="Gao L."/>
            <person name="Zhang X."/>
            <person name="Wang H."/>
            <person name="Yang Z."/>
            <person name="Liu X."/>
            <person name="Jiang W."/>
            <person name="Mao L."/>
            <person name="Kong X."/>
            <person name="Jiao Y."/>
            <person name="Jia J."/>
        </authorList>
    </citation>
    <scope>NUCLEOTIDE SEQUENCE [LARGE SCALE GENOMIC DNA]</scope>
    <source>
        <strain evidence="3">cv. AL8/78</strain>
    </source>
</reference>
<reference evidence="2" key="3">
    <citation type="journal article" date="2017" name="Nature">
        <title>Genome sequence of the progenitor of the wheat D genome Aegilops tauschii.</title>
        <authorList>
            <person name="Luo M.C."/>
            <person name="Gu Y.Q."/>
            <person name="Puiu D."/>
            <person name="Wang H."/>
            <person name="Twardziok S.O."/>
            <person name="Deal K.R."/>
            <person name="Huo N."/>
            <person name="Zhu T."/>
            <person name="Wang L."/>
            <person name="Wang Y."/>
            <person name="McGuire P.E."/>
            <person name="Liu S."/>
            <person name="Long H."/>
            <person name="Ramasamy R.K."/>
            <person name="Rodriguez J.C."/>
            <person name="Van S.L."/>
            <person name="Yuan L."/>
            <person name="Wang Z."/>
            <person name="Xia Z."/>
            <person name="Xiao L."/>
            <person name="Anderson O.D."/>
            <person name="Ouyang S."/>
            <person name="Liang Y."/>
            <person name="Zimin A.V."/>
            <person name="Pertea G."/>
            <person name="Qi P."/>
            <person name="Bennetzen J.L."/>
            <person name="Dai X."/>
            <person name="Dawson M.W."/>
            <person name="Muller H.G."/>
            <person name="Kugler K."/>
            <person name="Rivarola-Duarte L."/>
            <person name="Spannagl M."/>
            <person name="Mayer K.F.X."/>
            <person name="Lu F.H."/>
            <person name="Bevan M.W."/>
            <person name="Leroy P."/>
            <person name="Li P."/>
            <person name="You F.M."/>
            <person name="Sun Q."/>
            <person name="Liu Z."/>
            <person name="Lyons E."/>
            <person name="Wicker T."/>
            <person name="Salzberg S.L."/>
            <person name="Devos K.M."/>
            <person name="Dvorak J."/>
        </authorList>
    </citation>
    <scope>NUCLEOTIDE SEQUENCE [LARGE SCALE GENOMIC DNA]</scope>
    <source>
        <strain evidence="2">cv. AL8/78</strain>
    </source>
</reference>
<reference evidence="2" key="4">
    <citation type="submission" date="2019-03" db="UniProtKB">
        <authorList>
            <consortium name="EnsemblPlants"/>
        </authorList>
    </citation>
    <scope>IDENTIFICATION</scope>
</reference>
<feature type="domain" description="DUF1618" evidence="1">
    <location>
        <begin position="289"/>
        <end position="426"/>
    </location>
</feature>
<evidence type="ECO:0000313" key="2">
    <source>
        <dbReference type="EnsemblPlants" id="AET5Gv21036200.5"/>
    </source>
</evidence>
<protein>
    <recommendedName>
        <fullName evidence="1">DUF1618 domain-containing protein</fullName>
    </recommendedName>
</protein>
<accession>A0A453M499</accession>
<sequence length="513" mass="57544">LSRPIRASLSPFLPSRPSVPPPETRVRVREAAAALFPMPIAMDTGGAPEPEPEEETVVLPHWVVLHRKGKTHRHNSLEAARVAVDKDKTAAPVDMDGGPSCYVTFTLAAPQKGISCLNLHLPEGPPIALHTPPAYAFLRATDNNLVLFQMSYPQKKVKEIVLFDVNNPSYWDPPADLFVYKAGGPRPSVQRLPPYTIESNRPFLMGFVTTGILRLKDEDRYIVADIDVCRGKNGICAQLCVFRSGAKQWELSPEMPAPQPQDQSNGGQFPNLWSTDNLLAFAGRFLCCIDYMSGVLLCDFAIQDLSPVLRFVPFPGKNDFSDEERVERRRPDRFRSVSISQGMLCFVHIDNDFHGPPPARKSRGQQKRPTQDITVWTLDSNKFEWKLHHVINLYSLWAQPGYLDLHIDQRLPEFPTISLDDPNVLCCLLTEEEFDGDGWNIMVGENAHLLSCESLGVEHRRSRIPATPPYFHLSSANTLKGQQWTLRSISNLPVKGLESANCCGTLWCCSNRR</sequence>
<reference evidence="3" key="1">
    <citation type="journal article" date="2014" name="Science">
        <title>Ancient hybridizations among the ancestral genomes of bread wheat.</title>
        <authorList>
            <consortium name="International Wheat Genome Sequencing Consortium,"/>
            <person name="Marcussen T."/>
            <person name="Sandve S.R."/>
            <person name="Heier L."/>
            <person name="Spannagl M."/>
            <person name="Pfeifer M."/>
            <person name="Jakobsen K.S."/>
            <person name="Wulff B.B."/>
            <person name="Steuernagel B."/>
            <person name="Mayer K.F."/>
            <person name="Olsen O.A."/>
        </authorList>
    </citation>
    <scope>NUCLEOTIDE SEQUENCE [LARGE SCALE GENOMIC DNA]</scope>
    <source>
        <strain evidence="3">cv. AL8/78</strain>
    </source>
</reference>
<dbReference type="EnsemblPlants" id="AET5Gv21036200.2">
    <property type="protein sequence ID" value="AET5Gv21036200.2"/>
    <property type="gene ID" value="AET5Gv21036200"/>
</dbReference>
<dbReference type="Proteomes" id="UP000015105">
    <property type="component" value="Chromosome 5D"/>
</dbReference>
<dbReference type="PANTHER" id="PTHR33074">
    <property type="entry name" value="EXPRESSED PROTEIN-RELATED"/>
    <property type="match status" value="1"/>
</dbReference>
<keyword evidence="3" id="KW-1185">Reference proteome</keyword>
<evidence type="ECO:0000313" key="3">
    <source>
        <dbReference type="Proteomes" id="UP000015105"/>
    </source>
</evidence>
<proteinExistence type="predicted"/>
<reference evidence="2" key="5">
    <citation type="journal article" date="2021" name="G3 (Bethesda)">
        <title>Aegilops tauschii genome assembly Aet v5.0 features greater sequence contiguity and improved annotation.</title>
        <authorList>
            <person name="Wang L."/>
            <person name="Zhu T."/>
            <person name="Rodriguez J.C."/>
            <person name="Deal K.R."/>
            <person name="Dubcovsky J."/>
            <person name="McGuire P.E."/>
            <person name="Lux T."/>
            <person name="Spannagl M."/>
            <person name="Mayer K.F.X."/>
            <person name="Baldrich P."/>
            <person name="Meyers B.C."/>
            <person name="Huo N."/>
            <person name="Gu Y.Q."/>
            <person name="Zhou H."/>
            <person name="Devos K.M."/>
            <person name="Bennetzen J.L."/>
            <person name="Unver T."/>
            <person name="Budak H."/>
            <person name="Gulick P.J."/>
            <person name="Galiba G."/>
            <person name="Kalapos B."/>
            <person name="Nelson D.R."/>
            <person name="Li P."/>
            <person name="You F.M."/>
            <person name="Luo M.C."/>
            <person name="Dvorak J."/>
        </authorList>
    </citation>
    <scope>NUCLEOTIDE SEQUENCE [LARGE SCALE GENOMIC DNA]</scope>
    <source>
        <strain evidence="2">cv. AL8/78</strain>
    </source>
</reference>
<dbReference type="AlphaFoldDB" id="A0A453M499"/>
<dbReference type="EnsemblPlants" id="AET5Gv21036200.5">
    <property type="protein sequence ID" value="AET5Gv21036200.5"/>
    <property type="gene ID" value="AET5Gv21036200"/>
</dbReference>
<dbReference type="Gramene" id="AET5Gv21036200.2">
    <property type="protein sequence ID" value="AET5Gv21036200.2"/>
    <property type="gene ID" value="AET5Gv21036200"/>
</dbReference>
<dbReference type="InterPro" id="IPR011676">
    <property type="entry name" value="DUF1618"/>
</dbReference>
<dbReference type="Pfam" id="PF07762">
    <property type="entry name" value="DUF1618"/>
    <property type="match status" value="1"/>
</dbReference>
<name>A0A453M499_AEGTS</name>